<evidence type="ECO:0000313" key="1">
    <source>
        <dbReference type="EMBL" id="MBL1089492.1"/>
    </source>
</evidence>
<proteinExistence type="predicted"/>
<accession>A0ABS1MNY4</accession>
<dbReference type="EMBL" id="JAERRI010000004">
    <property type="protein sequence ID" value="MBL1089492.1"/>
    <property type="molecule type" value="Genomic_DNA"/>
</dbReference>
<comment type="caution">
    <text evidence="1">The sequence shown here is derived from an EMBL/GenBank/DDBJ whole genome shotgun (WGS) entry which is preliminary data.</text>
</comment>
<dbReference type="RefSeq" id="WP_201802439.1">
    <property type="nucleotide sequence ID" value="NZ_JAERRI010000004.1"/>
</dbReference>
<organism evidence="1 2">
    <name type="scientific">Streptomyces siderophoricus</name>
    <dbReference type="NCBI Taxonomy" id="2802281"/>
    <lineage>
        <taxon>Bacteria</taxon>
        <taxon>Bacillati</taxon>
        <taxon>Actinomycetota</taxon>
        <taxon>Actinomycetes</taxon>
        <taxon>Kitasatosporales</taxon>
        <taxon>Streptomycetaceae</taxon>
        <taxon>Streptomyces</taxon>
    </lineage>
</organism>
<gene>
    <name evidence="1" type="ORF">JK360_08780</name>
</gene>
<sequence>MSAAAGVSAPPDHHPLYAAARDEGPAAALRALLTRHGPYALDGGAAGHAVLPEPAGPVAGRVLRRYPLPGGPVVLVRRAPDTPPPAPADPPALLWIRFGLTAGLRTATLARLGRRASGDGTILMHQLVKAQAAEAYAGELELTAHAASLAPAGATPALLRQLHSQLTRTDRAWLRLLGAHGFLREGPGGVAEVSELLADVYLHAEEER</sequence>
<name>A0ABS1MNY4_9ACTN</name>
<keyword evidence="2" id="KW-1185">Reference proteome</keyword>
<dbReference type="Proteomes" id="UP000629371">
    <property type="component" value="Unassembled WGS sequence"/>
</dbReference>
<protein>
    <submittedName>
        <fullName evidence="1">Uncharacterized protein</fullName>
    </submittedName>
</protein>
<reference evidence="1 2" key="1">
    <citation type="submission" date="2021-01" db="EMBL/GenBank/DDBJ databases">
        <title>WGS of actinomycetes isolated from Thailand.</title>
        <authorList>
            <person name="Thawai C."/>
        </authorList>
    </citation>
    <scope>NUCLEOTIDE SEQUENCE [LARGE SCALE GENOMIC DNA]</scope>
    <source>
        <strain evidence="1 2">CH9-7</strain>
    </source>
</reference>
<evidence type="ECO:0000313" key="2">
    <source>
        <dbReference type="Proteomes" id="UP000629371"/>
    </source>
</evidence>